<dbReference type="Proteomes" id="UP000534306">
    <property type="component" value="Unassembled WGS sequence"/>
</dbReference>
<keyword evidence="10" id="KW-1185">Reference proteome</keyword>
<dbReference type="NCBIfam" id="TIGR02937">
    <property type="entry name" value="sigma70-ECF"/>
    <property type="match status" value="1"/>
</dbReference>
<feature type="domain" description="RNA polymerase sigma factor 70 region 4 type 2" evidence="6">
    <location>
        <begin position="102"/>
        <end position="153"/>
    </location>
</feature>
<reference evidence="8 11" key="2">
    <citation type="submission" date="2020-08" db="EMBL/GenBank/DDBJ databases">
        <title>Sequencing the genomes of 1000 actinobacteria strains.</title>
        <authorList>
            <person name="Klenk H.-P."/>
        </authorList>
    </citation>
    <scope>NUCLEOTIDE SEQUENCE [LARGE SCALE GENOMIC DNA]</scope>
    <source>
        <strain evidence="8 11">DSM 15626</strain>
    </source>
</reference>
<dbReference type="RefSeq" id="WP_171677254.1">
    <property type="nucleotide sequence ID" value="NZ_BAAAGT010000005.1"/>
</dbReference>
<comment type="caution">
    <text evidence="9">The sequence shown here is derived from an EMBL/GenBank/DDBJ whole genome shotgun (WGS) entry which is preliminary data.</text>
</comment>
<dbReference type="Pfam" id="PF20239">
    <property type="entry name" value="DUF6596"/>
    <property type="match status" value="1"/>
</dbReference>
<comment type="similarity">
    <text evidence="1">Belongs to the sigma-70 factor family. ECF subfamily.</text>
</comment>
<gene>
    <name evidence="8" type="ORF">HNR71_006530</name>
    <name evidence="9" type="ORF">HPO96_27620</name>
</gene>
<accession>A0A7Y4L474</accession>
<organism evidence="9 10">
    <name type="scientific">Kribbella sandramycini</name>
    <dbReference type="NCBI Taxonomy" id="60450"/>
    <lineage>
        <taxon>Bacteria</taxon>
        <taxon>Bacillati</taxon>
        <taxon>Actinomycetota</taxon>
        <taxon>Actinomycetes</taxon>
        <taxon>Propionibacteriales</taxon>
        <taxon>Kribbellaceae</taxon>
        <taxon>Kribbella</taxon>
    </lineage>
</organism>
<dbReference type="GO" id="GO:0016987">
    <property type="term" value="F:sigma factor activity"/>
    <property type="evidence" value="ECO:0007669"/>
    <property type="project" value="UniProtKB-KW"/>
</dbReference>
<dbReference type="PANTHER" id="PTHR47756:SF2">
    <property type="entry name" value="BLL6612 PROTEIN"/>
    <property type="match status" value="1"/>
</dbReference>
<evidence type="ECO:0000256" key="1">
    <source>
        <dbReference type="ARBA" id="ARBA00010641"/>
    </source>
</evidence>
<dbReference type="InterPro" id="IPR046531">
    <property type="entry name" value="DUF6596"/>
</dbReference>
<evidence type="ECO:0000313" key="9">
    <source>
        <dbReference type="EMBL" id="NOL44024.1"/>
    </source>
</evidence>
<dbReference type="SUPFAM" id="SSF88946">
    <property type="entry name" value="Sigma2 domain of RNA polymerase sigma factors"/>
    <property type="match status" value="1"/>
</dbReference>
<sequence length="391" mass="42961">MTYAEVFRAEWGQVVATLIRVTGDWELAEECAQEACAAALERWPRDGIPAKPGAWLTTVARNRAIDWLRREAVGAAKLQEAAVLTQEPAPAYDVQDDRLRLIFTCCHPALAMEARVALTLRTLAGLSTAEIAKAFLVGETTMSKRLTRAKQKIRHAGIPYRVPPAHLLPERTPAVLAVLYLLFNEGYSDVVRSNLSTEAIRLARLLVQLMPDEPEAAGLLALMLFHDARRETRLAADGALITLDEQDRTRWDGVLITEAEALLDRTLQLGRPGPYQVQAAIAACHATARTATDTDWPQIAALYARLPQTPVVALNRVVAIGMADGPAVGLQLLEQLSTDYYLLPAVRADFLRRLSRRGEAAAAYREALELATTDGDRKYLAKRLAEVSVPS</sequence>
<dbReference type="Gene3D" id="1.10.1740.10">
    <property type="match status" value="1"/>
</dbReference>
<keyword evidence="2" id="KW-0805">Transcription regulation</keyword>
<dbReference type="PANTHER" id="PTHR47756">
    <property type="entry name" value="BLL6612 PROTEIN-RELATED"/>
    <property type="match status" value="1"/>
</dbReference>
<dbReference type="Pfam" id="PF08281">
    <property type="entry name" value="Sigma70_r4_2"/>
    <property type="match status" value="1"/>
</dbReference>
<dbReference type="EMBL" id="JABJRC010000007">
    <property type="protein sequence ID" value="NOL44024.1"/>
    <property type="molecule type" value="Genomic_DNA"/>
</dbReference>
<keyword evidence="3" id="KW-0731">Sigma factor</keyword>
<dbReference type="InterPro" id="IPR013324">
    <property type="entry name" value="RNA_pol_sigma_r3/r4-like"/>
</dbReference>
<dbReference type="Pfam" id="PF04542">
    <property type="entry name" value="Sigma70_r2"/>
    <property type="match status" value="1"/>
</dbReference>
<evidence type="ECO:0000256" key="2">
    <source>
        <dbReference type="ARBA" id="ARBA00023015"/>
    </source>
</evidence>
<dbReference type="GO" id="GO:0003677">
    <property type="term" value="F:DNA binding"/>
    <property type="evidence" value="ECO:0007669"/>
    <property type="project" value="InterPro"/>
</dbReference>
<evidence type="ECO:0000313" key="11">
    <source>
        <dbReference type="Proteomes" id="UP000553957"/>
    </source>
</evidence>
<dbReference type="AlphaFoldDB" id="A0A7Y4L474"/>
<evidence type="ECO:0000259" key="7">
    <source>
        <dbReference type="Pfam" id="PF20239"/>
    </source>
</evidence>
<dbReference type="EMBL" id="JACHKF010000001">
    <property type="protein sequence ID" value="MBB6570893.1"/>
    <property type="molecule type" value="Genomic_DNA"/>
</dbReference>
<reference evidence="9 10" key="1">
    <citation type="submission" date="2020-05" db="EMBL/GenBank/DDBJ databases">
        <title>Genome sequence of Kribbella sandramycini ATCC 39419.</title>
        <authorList>
            <person name="Maclea K.S."/>
            <person name="Fair J.L."/>
        </authorList>
    </citation>
    <scope>NUCLEOTIDE SEQUENCE [LARGE SCALE GENOMIC DNA]</scope>
    <source>
        <strain evidence="9 10">ATCC 39419</strain>
    </source>
</reference>
<evidence type="ECO:0000256" key="3">
    <source>
        <dbReference type="ARBA" id="ARBA00023082"/>
    </source>
</evidence>
<name>A0A7Y4L474_9ACTN</name>
<dbReference type="InterPro" id="IPR013249">
    <property type="entry name" value="RNA_pol_sigma70_r4_t2"/>
</dbReference>
<proteinExistence type="inferred from homology"/>
<dbReference type="GO" id="GO:0006352">
    <property type="term" value="P:DNA-templated transcription initiation"/>
    <property type="evidence" value="ECO:0007669"/>
    <property type="project" value="InterPro"/>
</dbReference>
<evidence type="ECO:0000313" key="10">
    <source>
        <dbReference type="Proteomes" id="UP000534306"/>
    </source>
</evidence>
<protein>
    <submittedName>
        <fullName evidence="8">RNA polymerase sigma-70 factor (ECF subfamily)</fullName>
    </submittedName>
    <submittedName>
        <fullName evidence="9">Sigma-70 family RNA polymerase sigma factor</fullName>
    </submittedName>
</protein>
<dbReference type="InterPro" id="IPR014284">
    <property type="entry name" value="RNA_pol_sigma-70_dom"/>
</dbReference>
<dbReference type="InterPro" id="IPR036388">
    <property type="entry name" value="WH-like_DNA-bd_sf"/>
</dbReference>
<evidence type="ECO:0000313" key="8">
    <source>
        <dbReference type="EMBL" id="MBB6570893.1"/>
    </source>
</evidence>
<dbReference type="SUPFAM" id="SSF88659">
    <property type="entry name" value="Sigma3 and sigma4 domains of RNA polymerase sigma factors"/>
    <property type="match status" value="1"/>
</dbReference>
<keyword evidence="4" id="KW-0804">Transcription</keyword>
<dbReference type="InterPro" id="IPR007627">
    <property type="entry name" value="RNA_pol_sigma70_r2"/>
</dbReference>
<dbReference type="InterPro" id="IPR013325">
    <property type="entry name" value="RNA_pol_sigma_r2"/>
</dbReference>
<dbReference type="Proteomes" id="UP000553957">
    <property type="component" value="Unassembled WGS sequence"/>
</dbReference>
<evidence type="ECO:0000259" key="6">
    <source>
        <dbReference type="Pfam" id="PF08281"/>
    </source>
</evidence>
<evidence type="ECO:0000256" key="4">
    <source>
        <dbReference type="ARBA" id="ARBA00023163"/>
    </source>
</evidence>
<feature type="domain" description="RNA polymerase sigma-70 region 2" evidence="5">
    <location>
        <begin position="12"/>
        <end position="72"/>
    </location>
</feature>
<feature type="domain" description="DUF6596" evidence="7">
    <location>
        <begin position="171"/>
        <end position="266"/>
    </location>
</feature>
<dbReference type="Gene3D" id="1.10.10.10">
    <property type="entry name" value="Winged helix-like DNA-binding domain superfamily/Winged helix DNA-binding domain"/>
    <property type="match status" value="1"/>
</dbReference>
<evidence type="ECO:0000259" key="5">
    <source>
        <dbReference type="Pfam" id="PF04542"/>
    </source>
</evidence>